<keyword evidence="7 9" id="KW-0503">Monooxygenase</keyword>
<dbReference type="PANTHER" id="PTHR24305:SF210">
    <property type="entry name" value="CYTOCHROME P450 MONOOXYGENASE ASQL-RELATED"/>
    <property type="match status" value="1"/>
</dbReference>
<evidence type="ECO:0000256" key="3">
    <source>
        <dbReference type="ARBA" id="ARBA00022617"/>
    </source>
</evidence>
<dbReference type="GO" id="GO:0016705">
    <property type="term" value="F:oxidoreductase activity, acting on paired donors, with incorporation or reduction of molecular oxygen"/>
    <property type="evidence" value="ECO:0007669"/>
    <property type="project" value="InterPro"/>
</dbReference>
<organism evidence="10 11">
    <name type="scientific">Coccidioides immitis RMSCC 2394</name>
    <dbReference type="NCBI Taxonomy" id="404692"/>
    <lineage>
        <taxon>Eukaryota</taxon>
        <taxon>Fungi</taxon>
        <taxon>Dikarya</taxon>
        <taxon>Ascomycota</taxon>
        <taxon>Pezizomycotina</taxon>
        <taxon>Eurotiomycetes</taxon>
        <taxon>Eurotiomycetidae</taxon>
        <taxon>Onygenales</taxon>
        <taxon>Onygenaceae</taxon>
        <taxon>Coccidioides</taxon>
    </lineage>
</organism>
<dbReference type="InterPro" id="IPR002401">
    <property type="entry name" value="Cyt_P450_E_grp-I"/>
</dbReference>
<dbReference type="STRING" id="404692.A0A0J6Y6D5"/>
<name>A0A0J6Y6D5_COCIT</name>
<keyword evidence="3 8" id="KW-0349">Heme</keyword>
<dbReference type="InterPro" id="IPR050121">
    <property type="entry name" value="Cytochrome_P450_monoxygenase"/>
</dbReference>
<dbReference type="AlphaFoldDB" id="A0A0J6Y6D5"/>
<evidence type="ECO:0000313" key="11">
    <source>
        <dbReference type="Proteomes" id="UP000054565"/>
    </source>
</evidence>
<evidence type="ECO:0000256" key="1">
    <source>
        <dbReference type="ARBA" id="ARBA00001971"/>
    </source>
</evidence>
<dbReference type="SUPFAM" id="SSF48264">
    <property type="entry name" value="Cytochrome P450"/>
    <property type="match status" value="1"/>
</dbReference>
<dbReference type="GO" id="GO:0004497">
    <property type="term" value="F:monooxygenase activity"/>
    <property type="evidence" value="ECO:0007669"/>
    <property type="project" value="UniProtKB-KW"/>
</dbReference>
<keyword evidence="5 9" id="KW-0560">Oxidoreductase</keyword>
<dbReference type="EMBL" id="DS028094">
    <property type="protein sequence ID" value="KMP02584.1"/>
    <property type="molecule type" value="Genomic_DNA"/>
</dbReference>
<dbReference type="OrthoDB" id="1470350at2759"/>
<evidence type="ECO:0000256" key="8">
    <source>
        <dbReference type="PIRSR" id="PIRSR602401-1"/>
    </source>
</evidence>
<dbReference type="GO" id="GO:0020037">
    <property type="term" value="F:heme binding"/>
    <property type="evidence" value="ECO:0007669"/>
    <property type="project" value="InterPro"/>
</dbReference>
<evidence type="ECO:0000256" key="5">
    <source>
        <dbReference type="ARBA" id="ARBA00023002"/>
    </source>
</evidence>
<accession>A0A0J6Y6D5</accession>
<proteinExistence type="inferred from homology"/>
<sequence>MSMELLSSILLFLGLAAVLGVLKIGYNVIYNLWLSPLAQFPGPKLWAISAIPSQLSIVRGTIHFDITALHERYGPVVRIRPNELAFNTAQGFKDIYGFRPGGCFPKDRSRYMTPINGADHLVSAIDDGVHARHRKLLSYAFSNRALREQENVIRGFTDTMITKVRGEVHAGRPTVDMKNWLNYTTFDITGDLMFGESFNCLRDTKLHPWIAMIFDSMKALAIMGAAGQFPLVQPWLDKLIPAYLKKQEFDHFNLSAGKADRRLESGVSPRGDFMSAFIQNGFVEKQEQFYEGKKILRRDEIHSNSFILMLAGSETSATLLAGCIYFLCKSPETMQKLSDEVRSAFTSDSDITFDKAATLPYLGAVLEEAMRCYPPVAAFLARVVPPGGASVDGYFIPENTIVACHHYASYHSSSNFSRPNDFIPERWLGDPRFESDKRDAMQAFSLGPRNCIGKNMAYAEMRMILCKLLYHFDMELTPETTDWTNQKVYFLWAKKPLMVTMKDRLSSDY</sequence>
<evidence type="ECO:0000256" key="7">
    <source>
        <dbReference type="ARBA" id="ARBA00023033"/>
    </source>
</evidence>
<dbReference type="Gene3D" id="1.10.630.10">
    <property type="entry name" value="Cytochrome P450"/>
    <property type="match status" value="1"/>
</dbReference>
<dbReference type="GO" id="GO:0009403">
    <property type="term" value="P:toxin biosynthetic process"/>
    <property type="evidence" value="ECO:0007669"/>
    <property type="project" value="UniProtKB-ARBA"/>
</dbReference>
<feature type="binding site" description="axial binding residue" evidence="8">
    <location>
        <position position="451"/>
    </location>
    <ligand>
        <name>heme</name>
        <dbReference type="ChEBI" id="CHEBI:30413"/>
    </ligand>
    <ligandPart>
        <name>Fe</name>
        <dbReference type="ChEBI" id="CHEBI:18248"/>
    </ligandPart>
</feature>
<dbReference type="InterPro" id="IPR017972">
    <property type="entry name" value="Cyt_P450_CS"/>
</dbReference>
<evidence type="ECO:0000256" key="2">
    <source>
        <dbReference type="ARBA" id="ARBA00010617"/>
    </source>
</evidence>
<comment type="similarity">
    <text evidence="2 9">Belongs to the cytochrome P450 family.</text>
</comment>
<evidence type="ECO:0000256" key="4">
    <source>
        <dbReference type="ARBA" id="ARBA00022723"/>
    </source>
</evidence>
<dbReference type="InterPro" id="IPR036396">
    <property type="entry name" value="Cyt_P450_sf"/>
</dbReference>
<reference evidence="11" key="1">
    <citation type="journal article" date="2010" name="Genome Res.">
        <title>Population genomic sequencing of Coccidioides fungi reveals recent hybridization and transposon control.</title>
        <authorList>
            <person name="Neafsey D.E."/>
            <person name="Barker B.M."/>
            <person name="Sharpton T.J."/>
            <person name="Stajich J.E."/>
            <person name="Park D.J."/>
            <person name="Whiston E."/>
            <person name="Hung C.-Y."/>
            <person name="McMahan C."/>
            <person name="White J."/>
            <person name="Sykes S."/>
            <person name="Heiman D."/>
            <person name="Young S."/>
            <person name="Zeng Q."/>
            <person name="Abouelleil A."/>
            <person name="Aftuck L."/>
            <person name="Bessette D."/>
            <person name="Brown A."/>
            <person name="FitzGerald M."/>
            <person name="Lui A."/>
            <person name="Macdonald J.P."/>
            <person name="Priest M."/>
            <person name="Orbach M.J."/>
            <person name="Galgiani J.N."/>
            <person name="Kirkland T.N."/>
            <person name="Cole G.T."/>
            <person name="Birren B.W."/>
            <person name="Henn M.R."/>
            <person name="Taylor J.W."/>
            <person name="Rounsley S.D."/>
        </authorList>
    </citation>
    <scope>NUCLEOTIDE SEQUENCE [LARGE SCALE GENOMIC DNA]</scope>
    <source>
        <strain evidence="11">RMSCC 2394</strain>
    </source>
</reference>
<dbReference type="PROSITE" id="PS00086">
    <property type="entry name" value="CYTOCHROME_P450"/>
    <property type="match status" value="1"/>
</dbReference>
<dbReference type="PRINTS" id="PR00385">
    <property type="entry name" value="P450"/>
</dbReference>
<dbReference type="GO" id="GO:0005506">
    <property type="term" value="F:iron ion binding"/>
    <property type="evidence" value="ECO:0007669"/>
    <property type="project" value="InterPro"/>
</dbReference>
<evidence type="ECO:0000313" key="10">
    <source>
        <dbReference type="EMBL" id="KMP02584.1"/>
    </source>
</evidence>
<dbReference type="PRINTS" id="PR00463">
    <property type="entry name" value="EP450I"/>
</dbReference>
<keyword evidence="4 8" id="KW-0479">Metal-binding</keyword>
<protein>
    <submittedName>
        <fullName evidence="10">Cytochrome P450 monooxygenase</fullName>
    </submittedName>
</protein>
<dbReference type="PANTHER" id="PTHR24305">
    <property type="entry name" value="CYTOCHROME P450"/>
    <property type="match status" value="1"/>
</dbReference>
<dbReference type="Pfam" id="PF00067">
    <property type="entry name" value="p450"/>
    <property type="match status" value="1"/>
</dbReference>
<evidence type="ECO:0000256" key="9">
    <source>
        <dbReference type="RuleBase" id="RU000461"/>
    </source>
</evidence>
<gene>
    <name evidence="10" type="ORF">CIRG_02276</name>
</gene>
<dbReference type="InterPro" id="IPR001128">
    <property type="entry name" value="Cyt_P450"/>
</dbReference>
<keyword evidence="6 8" id="KW-0408">Iron</keyword>
<comment type="cofactor">
    <cofactor evidence="1 8">
        <name>heme</name>
        <dbReference type="ChEBI" id="CHEBI:30413"/>
    </cofactor>
</comment>
<dbReference type="Proteomes" id="UP000054565">
    <property type="component" value="Unassembled WGS sequence"/>
</dbReference>
<dbReference type="CDD" id="cd11058">
    <property type="entry name" value="CYP60B-like"/>
    <property type="match status" value="1"/>
</dbReference>
<evidence type="ECO:0000256" key="6">
    <source>
        <dbReference type="ARBA" id="ARBA00023004"/>
    </source>
</evidence>
<dbReference type="FunFam" id="1.10.630.10:FF:000047">
    <property type="entry name" value="Cytochrome P450 monooxygenase"/>
    <property type="match status" value="1"/>
</dbReference>